<organism evidence="1 2">
    <name type="scientific">Phenylobacterium parvum</name>
    <dbReference type="NCBI Taxonomy" id="2201350"/>
    <lineage>
        <taxon>Bacteria</taxon>
        <taxon>Pseudomonadati</taxon>
        <taxon>Pseudomonadota</taxon>
        <taxon>Alphaproteobacteria</taxon>
        <taxon>Caulobacterales</taxon>
        <taxon>Caulobacteraceae</taxon>
        <taxon>Phenylobacterium</taxon>
    </lineage>
</organism>
<dbReference type="EMBL" id="CP029479">
    <property type="protein sequence ID" value="AWM78853.1"/>
    <property type="molecule type" value="Genomic_DNA"/>
</dbReference>
<name>A0A2Z3HRB0_9CAUL</name>
<proteinExistence type="predicted"/>
<keyword evidence="2" id="KW-1185">Reference proteome</keyword>
<dbReference type="Proteomes" id="UP000247763">
    <property type="component" value="Chromosome"/>
</dbReference>
<reference evidence="2" key="1">
    <citation type="submission" date="2018-05" db="EMBL/GenBank/DDBJ databases">
        <title>Genome sequencing of Phenylobacterium sp. HYN0004.</title>
        <authorList>
            <person name="Yi H."/>
            <person name="Baek C."/>
        </authorList>
    </citation>
    <scope>NUCLEOTIDE SEQUENCE [LARGE SCALE GENOMIC DNA]</scope>
    <source>
        <strain evidence="2">HYN0004</strain>
    </source>
</reference>
<accession>A0A2Z3HRB0</accession>
<protein>
    <submittedName>
        <fullName evidence="1">SRPBCC domain-containing protein</fullName>
    </submittedName>
</protein>
<evidence type="ECO:0000313" key="1">
    <source>
        <dbReference type="EMBL" id="AWM78853.1"/>
    </source>
</evidence>
<sequence length="168" mass="18752">MKGGAPKASGGPIPLRVEHRIGVQVPAEILWELLSNLEGWSGWNPLYPQAQGQIRIGSQLELTEVLPGRSPRQARPVVLEWVPLEQIHWRDSRSDGWVKSVRFIEVDILSPTGCIISNGEIFSGWLAKRHLKLHGPAHREGFRAMNEALVDHAVRLWTDRGGSPPDAR</sequence>
<evidence type="ECO:0000313" key="2">
    <source>
        <dbReference type="Proteomes" id="UP000247763"/>
    </source>
</evidence>
<dbReference type="AlphaFoldDB" id="A0A2Z3HRB0"/>
<dbReference type="CDD" id="cd07822">
    <property type="entry name" value="SRPBCC_4"/>
    <property type="match status" value="1"/>
</dbReference>
<dbReference type="InterPro" id="IPR023393">
    <property type="entry name" value="START-like_dom_sf"/>
</dbReference>
<dbReference type="KEGG" id="phb:HYN04_11685"/>
<gene>
    <name evidence="1" type="ORF">HYN04_11685</name>
</gene>
<dbReference type="Gene3D" id="3.30.530.20">
    <property type="match status" value="1"/>
</dbReference>
<dbReference type="SUPFAM" id="SSF55961">
    <property type="entry name" value="Bet v1-like"/>
    <property type="match status" value="1"/>
</dbReference>
<dbReference type="OrthoDB" id="7566055at2"/>